<dbReference type="Proteomes" id="UP001345963">
    <property type="component" value="Unassembled WGS sequence"/>
</dbReference>
<evidence type="ECO:0008006" key="3">
    <source>
        <dbReference type="Google" id="ProtNLM"/>
    </source>
</evidence>
<name>A0ABU7ART8_9TELE</name>
<comment type="caution">
    <text evidence="1">The sequence shown here is derived from an EMBL/GenBank/DDBJ whole genome shotgun (WGS) entry which is preliminary data.</text>
</comment>
<protein>
    <recommendedName>
        <fullName evidence="3">Secreted protein</fullName>
    </recommendedName>
</protein>
<dbReference type="EMBL" id="JAHUTI010027295">
    <property type="protein sequence ID" value="MED6240852.1"/>
    <property type="molecule type" value="Genomic_DNA"/>
</dbReference>
<sequence>MHIVFLLPTFVSTRSVLNASILFYPPRINKVVFVGSTLKWCCLLGPSSLEKCQVIIVRSVRFISQSEPWSFGLGSFLAIWSVHIMSHGSNQRLVNKTSTQCDVISPASTC</sequence>
<evidence type="ECO:0000313" key="1">
    <source>
        <dbReference type="EMBL" id="MED6240852.1"/>
    </source>
</evidence>
<evidence type="ECO:0000313" key="2">
    <source>
        <dbReference type="Proteomes" id="UP001345963"/>
    </source>
</evidence>
<accession>A0ABU7ART8</accession>
<proteinExistence type="predicted"/>
<reference evidence="1 2" key="1">
    <citation type="submission" date="2021-07" db="EMBL/GenBank/DDBJ databases">
        <authorList>
            <person name="Palmer J.M."/>
        </authorList>
    </citation>
    <scope>NUCLEOTIDE SEQUENCE [LARGE SCALE GENOMIC DNA]</scope>
    <source>
        <strain evidence="1 2">AT_MEX2019</strain>
        <tissue evidence="1">Muscle</tissue>
    </source>
</reference>
<gene>
    <name evidence="1" type="ORF">ATANTOWER_029451</name>
</gene>
<organism evidence="1 2">
    <name type="scientific">Ataeniobius toweri</name>
    <dbReference type="NCBI Taxonomy" id="208326"/>
    <lineage>
        <taxon>Eukaryota</taxon>
        <taxon>Metazoa</taxon>
        <taxon>Chordata</taxon>
        <taxon>Craniata</taxon>
        <taxon>Vertebrata</taxon>
        <taxon>Euteleostomi</taxon>
        <taxon>Actinopterygii</taxon>
        <taxon>Neopterygii</taxon>
        <taxon>Teleostei</taxon>
        <taxon>Neoteleostei</taxon>
        <taxon>Acanthomorphata</taxon>
        <taxon>Ovalentaria</taxon>
        <taxon>Atherinomorphae</taxon>
        <taxon>Cyprinodontiformes</taxon>
        <taxon>Goodeidae</taxon>
        <taxon>Ataeniobius</taxon>
    </lineage>
</organism>
<keyword evidence="2" id="KW-1185">Reference proteome</keyword>